<dbReference type="OrthoDB" id="8365205at2"/>
<comment type="caution">
    <text evidence="2">The sequence shown here is derived from an EMBL/GenBank/DDBJ whole genome shotgun (WGS) entry which is preliminary data.</text>
</comment>
<name>A0A368NX36_AGRVI</name>
<protein>
    <recommendedName>
        <fullName evidence="4">Inhibitor of vertebrate lysozyme</fullName>
    </recommendedName>
</protein>
<evidence type="ECO:0000313" key="2">
    <source>
        <dbReference type="EMBL" id="KAA3532007.1"/>
    </source>
</evidence>
<dbReference type="Proteomes" id="UP000436911">
    <property type="component" value="Unassembled WGS sequence"/>
</dbReference>
<sequence>MARWILLLTALVCLFAIPAAAENLSGNFLAQTVKTSKPHRDALTGLVRGRQGIPLWVLNMVGKDDYIGLASVEMPVDDKPMQLFYACQPKRCEQSAVRVLFSADGKHAVMRIQDQAEGEIFLGTPSEAEKTALARAPG</sequence>
<dbReference type="GeneID" id="60681877"/>
<evidence type="ECO:0008006" key="4">
    <source>
        <dbReference type="Google" id="ProtNLM"/>
    </source>
</evidence>
<dbReference type="Pfam" id="PF08816">
    <property type="entry name" value="Ivy"/>
    <property type="match status" value="1"/>
</dbReference>
<accession>A0A368NX36</accession>
<feature type="signal peptide" evidence="1">
    <location>
        <begin position="1"/>
        <end position="21"/>
    </location>
</feature>
<reference evidence="2 3" key="1">
    <citation type="submission" date="2018-08" db="EMBL/GenBank/DDBJ databases">
        <title>Genome sequencing of Agrobacterium vitis strain ICMP 10754.</title>
        <authorList>
            <person name="Visnovsky S.B."/>
            <person name="Pitman A.R."/>
        </authorList>
    </citation>
    <scope>NUCLEOTIDE SEQUENCE [LARGE SCALE GENOMIC DNA]</scope>
    <source>
        <strain evidence="2 3">ICMP 10754</strain>
    </source>
</reference>
<gene>
    <name evidence="2" type="ORF">DXT89_01135</name>
</gene>
<proteinExistence type="predicted"/>
<feature type="chain" id="PRO_5030067947" description="Inhibitor of vertebrate lysozyme" evidence="1">
    <location>
        <begin position="22"/>
        <end position="138"/>
    </location>
</feature>
<dbReference type="RefSeq" id="WP_060719053.1">
    <property type="nucleotide sequence ID" value="NZ_CP055265.1"/>
</dbReference>
<dbReference type="Gene3D" id="3.40.1420.10">
    <property type="entry name" value="Inhibitor of vertebrate lysozyme"/>
    <property type="match status" value="1"/>
</dbReference>
<dbReference type="AlphaFoldDB" id="A0A368NX36"/>
<dbReference type="SUPFAM" id="SSF89872">
    <property type="entry name" value="Inhibitor of vertebrate lysozyme, Ivy"/>
    <property type="match status" value="1"/>
</dbReference>
<keyword evidence="1" id="KW-0732">Signal</keyword>
<dbReference type="InterPro" id="IPR036501">
    <property type="entry name" value="Inhibitor_vert_lysozyme_sf"/>
</dbReference>
<dbReference type="EMBL" id="QUSG01000001">
    <property type="protein sequence ID" value="KAA3532007.1"/>
    <property type="molecule type" value="Genomic_DNA"/>
</dbReference>
<evidence type="ECO:0000313" key="3">
    <source>
        <dbReference type="Proteomes" id="UP000436911"/>
    </source>
</evidence>
<organism evidence="2 3">
    <name type="scientific">Agrobacterium vitis</name>
    <name type="common">Rhizobium vitis</name>
    <dbReference type="NCBI Taxonomy" id="373"/>
    <lineage>
        <taxon>Bacteria</taxon>
        <taxon>Pseudomonadati</taxon>
        <taxon>Pseudomonadota</taxon>
        <taxon>Alphaproteobacteria</taxon>
        <taxon>Hyphomicrobiales</taxon>
        <taxon>Rhizobiaceae</taxon>
        <taxon>Rhizobium/Agrobacterium group</taxon>
        <taxon>Agrobacterium</taxon>
    </lineage>
</organism>
<evidence type="ECO:0000256" key="1">
    <source>
        <dbReference type="SAM" id="SignalP"/>
    </source>
</evidence>